<dbReference type="RefSeq" id="WP_184514119.1">
    <property type="nucleotide sequence ID" value="NZ_JACIJD010000003.1"/>
</dbReference>
<keyword evidence="2" id="KW-0812">Transmembrane</keyword>
<dbReference type="PANTHER" id="PTHR34700:SF4">
    <property type="entry name" value="PHAGE-LIKE ELEMENT PBSX PROTEIN XKDP"/>
    <property type="match status" value="1"/>
</dbReference>
<proteinExistence type="predicted"/>
<dbReference type="EMBL" id="JACIJD010000003">
    <property type="protein sequence ID" value="MBB5692769.1"/>
    <property type="molecule type" value="Genomic_DNA"/>
</dbReference>
<evidence type="ECO:0000313" key="5">
    <source>
        <dbReference type="Proteomes" id="UP000580654"/>
    </source>
</evidence>
<dbReference type="AlphaFoldDB" id="A0A840Y1T2"/>
<dbReference type="Pfam" id="PF01476">
    <property type="entry name" value="LysM"/>
    <property type="match status" value="1"/>
</dbReference>
<organism evidence="4 5">
    <name type="scientific">Muricoccus pecuniae</name>
    <dbReference type="NCBI Taxonomy" id="693023"/>
    <lineage>
        <taxon>Bacteria</taxon>
        <taxon>Pseudomonadati</taxon>
        <taxon>Pseudomonadota</taxon>
        <taxon>Alphaproteobacteria</taxon>
        <taxon>Acetobacterales</taxon>
        <taxon>Roseomonadaceae</taxon>
        <taxon>Muricoccus</taxon>
    </lineage>
</organism>
<comment type="caution">
    <text evidence="4">The sequence shown here is derived from an EMBL/GenBank/DDBJ whole genome shotgun (WGS) entry which is preliminary data.</text>
</comment>
<keyword evidence="2" id="KW-0472">Membrane</keyword>
<dbReference type="InterPro" id="IPR052196">
    <property type="entry name" value="Bact_Kbp"/>
</dbReference>
<dbReference type="CDD" id="cd00118">
    <property type="entry name" value="LysM"/>
    <property type="match status" value="1"/>
</dbReference>
<protein>
    <submittedName>
        <fullName evidence="4">Nucleoid-associated protein YgaU</fullName>
    </submittedName>
</protein>
<sequence>MTDASRLWIVGGAAVLAAALWGGAFYGLQDRAAAPPAPAPTRAEGGARPTSLPPAGEARPARLPEPPRFDVVRMGARGTVVVAGRAAPGADVVLREGGREIGRARADSRGEWVILPAEPLGSGARELSLAARLPGGEEMMGADTVLVVGPAPAGPEVAGATPDGVAREEGRAEGPLVLLLPPTAAGAPRLLGRSDGPALPLGLDVVDYDEAGAMRFAGNAPPGVRLRIYADNRHLGDAQADPAGRWSLIPSAGLARGRHMLRVDQLDPVGPRAVRVASRIEVPFQREILPPGTVRDGRLVVQPGANLWRIAREAYGQGTRYTVIYRANREQIRNPARIYPGQVLAVP</sequence>
<dbReference type="PROSITE" id="PS51782">
    <property type="entry name" value="LYSM"/>
    <property type="match status" value="1"/>
</dbReference>
<dbReference type="Proteomes" id="UP000580654">
    <property type="component" value="Unassembled WGS sequence"/>
</dbReference>
<feature type="transmembrane region" description="Helical" evidence="2">
    <location>
        <begin position="7"/>
        <end position="28"/>
    </location>
</feature>
<evidence type="ECO:0000313" key="4">
    <source>
        <dbReference type="EMBL" id="MBB5692769.1"/>
    </source>
</evidence>
<dbReference type="Gene3D" id="3.10.350.10">
    <property type="entry name" value="LysM domain"/>
    <property type="match status" value="1"/>
</dbReference>
<evidence type="ECO:0000256" key="1">
    <source>
        <dbReference type="SAM" id="MobiDB-lite"/>
    </source>
</evidence>
<feature type="region of interest" description="Disordered" evidence="1">
    <location>
        <begin position="33"/>
        <end position="66"/>
    </location>
</feature>
<dbReference type="PANTHER" id="PTHR34700">
    <property type="entry name" value="POTASSIUM BINDING PROTEIN KBP"/>
    <property type="match status" value="1"/>
</dbReference>
<evidence type="ECO:0000259" key="3">
    <source>
        <dbReference type="PROSITE" id="PS51782"/>
    </source>
</evidence>
<accession>A0A840Y1T2</accession>
<evidence type="ECO:0000256" key="2">
    <source>
        <dbReference type="SAM" id="Phobius"/>
    </source>
</evidence>
<dbReference type="InterPro" id="IPR018392">
    <property type="entry name" value="LysM"/>
</dbReference>
<reference evidence="4 5" key="1">
    <citation type="submission" date="2020-08" db="EMBL/GenBank/DDBJ databases">
        <title>Genomic Encyclopedia of Type Strains, Phase IV (KMG-IV): sequencing the most valuable type-strain genomes for metagenomic binning, comparative biology and taxonomic classification.</title>
        <authorList>
            <person name="Goeker M."/>
        </authorList>
    </citation>
    <scope>NUCLEOTIDE SEQUENCE [LARGE SCALE GENOMIC DNA]</scope>
    <source>
        <strain evidence="4 5">DSM 25622</strain>
    </source>
</reference>
<feature type="compositionally biased region" description="Low complexity" evidence="1">
    <location>
        <begin position="40"/>
        <end position="58"/>
    </location>
</feature>
<keyword evidence="5" id="KW-1185">Reference proteome</keyword>
<feature type="domain" description="LysM" evidence="3">
    <location>
        <begin position="297"/>
        <end position="346"/>
    </location>
</feature>
<gene>
    <name evidence="4" type="ORF">FHS87_000788</name>
</gene>
<keyword evidence="2" id="KW-1133">Transmembrane helix</keyword>
<dbReference type="InterPro" id="IPR036779">
    <property type="entry name" value="LysM_dom_sf"/>
</dbReference>
<name>A0A840Y1T2_9PROT</name>